<name>A0ABQ9IZ06_9CUCU</name>
<keyword evidence="2" id="KW-1185">Reference proteome</keyword>
<dbReference type="EMBL" id="JAPWTJ010001844">
    <property type="protein sequence ID" value="KAJ8969214.1"/>
    <property type="molecule type" value="Genomic_DNA"/>
</dbReference>
<organism evidence="1 2">
    <name type="scientific">Molorchus minor</name>
    <dbReference type="NCBI Taxonomy" id="1323400"/>
    <lineage>
        <taxon>Eukaryota</taxon>
        <taxon>Metazoa</taxon>
        <taxon>Ecdysozoa</taxon>
        <taxon>Arthropoda</taxon>
        <taxon>Hexapoda</taxon>
        <taxon>Insecta</taxon>
        <taxon>Pterygota</taxon>
        <taxon>Neoptera</taxon>
        <taxon>Endopterygota</taxon>
        <taxon>Coleoptera</taxon>
        <taxon>Polyphaga</taxon>
        <taxon>Cucujiformia</taxon>
        <taxon>Chrysomeloidea</taxon>
        <taxon>Cerambycidae</taxon>
        <taxon>Lamiinae</taxon>
        <taxon>Monochamini</taxon>
        <taxon>Molorchus</taxon>
    </lineage>
</organism>
<reference evidence="1" key="1">
    <citation type="journal article" date="2023" name="Insect Mol. Biol.">
        <title>Genome sequencing provides insights into the evolution of gene families encoding plant cell wall-degrading enzymes in longhorned beetles.</title>
        <authorList>
            <person name="Shin N.R."/>
            <person name="Okamura Y."/>
            <person name="Kirsch R."/>
            <person name="Pauchet Y."/>
        </authorList>
    </citation>
    <scope>NUCLEOTIDE SEQUENCE</scope>
    <source>
        <strain evidence="1">MMC_N1</strain>
    </source>
</reference>
<protein>
    <submittedName>
        <fullName evidence="1">Uncharacterized protein</fullName>
    </submittedName>
</protein>
<dbReference type="Proteomes" id="UP001162164">
    <property type="component" value="Unassembled WGS sequence"/>
</dbReference>
<evidence type="ECO:0000313" key="1">
    <source>
        <dbReference type="EMBL" id="KAJ8969214.1"/>
    </source>
</evidence>
<proteinExistence type="predicted"/>
<sequence>MWKRNSECCHCFRTGITTRGHNTNIVEVSIRTFKDLVLKRCKAFNSKFANKCTQLVATKVNDFEYTVNSALDEHMLYTVNI</sequence>
<gene>
    <name evidence="1" type="ORF">NQ317_015264</name>
</gene>
<accession>A0ABQ9IZ06</accession>
<comment type="caution">
    <text evidence="1">The sequence shown here is derived from an EMBL/GenBank/DDBJ whole genome shotgun (WGS) entry which is preliminary data.</text>
</comment>
<evidence type="ECO:0000313" key="2">
    <source>
        <dbReference type="Proteomes" id="UP001162164"/>
    </source>
</evidence>